<name>I7LVI3_TETTS</name>
<evidence type="ECO:0000256" key="3">
    <source>
        <dbReference type="ARBA" id="ARBA00022692"/>
    </source>
</evidence>
<feature type="transmembrane region" description="Helical" evidence="9">
    <location>
        <begin position="312"/>
        <end position="331"/>
    </location>
</feature>
<dbReference type="KEGG" id="tet:TTHERM_00346880"/>
<evidence type="ECO:0000313" key="12">
    <source>
        <dbReference type="EMBL" id="EAR98284.2"/>
    </source>
</evidence>
<accession>I7LVI3</accession>
<dbReference type="InterPro" id="IPR001878">
    <property type="entry name" value="Znf_CCHC"/>
</dbReference>
<dbReference type="GO" id="GO:0035725">
    <property type="term" value="P:sodium ion transmembrane transport"/>
    <property type="evidence" value="ECO:0007669"/>
    <property type="project" value="TreeGrafter"/>
</dbReference>
<dbReference type="PANTHER" id="PTHR45689">
    <property type="entry name" value="I[[H]] CHANNEL, ISOFORM E"/>
    <property type="match status" value="1"/>
</dbReference>
<dbReference type="Pfam" id="PF00520">
    <property type="entry name" value="Ion_trans"/>
    <property type="match status" value="1"/>
</dbReference>
<evidence type="ECO:0000256" key="4">
    <source>
        <dbReference type="ARBA" id="ARBA00022989"/>
    </source>
</evidence>
<evidence type="ECO:0000256" key="9">
    <source>
        <dbReference type="SAM" id="Phobius"/>
    </source>
</evidence>
<evidence type="ECO:0000256" key="5">
    <source>
        <dbReference type="ARBA" id="ARBA00023065"/>
    </source>
</evidence>
<dbReference type="GO" id="GO:0003254">
    <property type="term" value="P:regulation of membrane depolarization"/>
    <property type="evidence" value="ECO:0007669"/>
    <property type="project" value="TreeGrafter"/>
</dbReference>
<keyword evidence="2" id="KW-0813">Transport</keyword>
<dbReference type="SUPFAM" id="SSF81324">
    <property type="entry name" value="Voltage-gated potassium channels"/>
    <property type="match status" value="1"/>
</dbReference>
<feature type="compositionally biased region" description="Basic and acidic residues" evidence="8">
    <location>
        <begin position="808"/>
        <end position="818"/>
    </location>
</feature>
<keyword evidence="7" id="KW-0479">Metal-binding</keyword>
<feature type="compositionally biased region" description="Low complexity" evidence="8">
    <location>
        <begin position="1137"/>
        <end position="1157"/>
    </location>
</feature>
<dbReference type="SUPFAM" id="SSF51206">
    <property type="entry name" value="cAMP-binding domain-like"/>
    <property type="match status" value="1"/>
</dbReference>
<feature type="transmembrane region" description="Helical" evidence="9">
    <location>
        <begin position="279"/>
        <end position="300"/>
    </location>
</feature>
<dbReference type="InterPro" id="IPR005821">
    <property type="entry name" value="Ion_trans_dom"/>
</dbReference>
<evidence type="ECO:0000256" key="1">
    <source>
        <dbReference type="ARBA" id="ARBA00004141"/>
    </source>
</evidence>
<evidence type="ECO:0000313" key="13">
    <source>
        <dbReference type="Proteomes" id="UP000009168"/>
    </source>
</evidence>
<feature type="region of interest" description="Disordered" evidence="8">
    <location>
        <begin position="808"/>
        <end position="840"/>
    </location>
</feature>
<gene>
    <name evidence="12" type="ORF">TTHERM_00346880</name>
</gene>
<evidence type="ECO:0000259" key="10">
    <source>
        <dbReference type="PROSITE" id="PS50042"/>
    </source>
</evidence>
<feature type="transmembrane region" description="Helical" evidence="9">
    <location>
        <begin position="351"/>
        <end position="369"/>
    </location>
</feature>
<reference evidence="13" key="1">
    <citation type="journal article" date="2006" name="PLoS Biol.">
        <title>Macronuclear genome sequence of the ciliate Tetrahymena thermophila, a model eukaryote.</title>
        <authorList>
            <person name="Eisen J.A."/>
            <person name="Coyne R.S."/>
            <person name="Wu M."/>
            <person name="Wu D."/>
            <person name="Thiagarajan M."/>
            <person name="Wortman J.R."/>
            <person name="Badger J.H."/>
            <person name="Ren Q."/>
            <person name="Amedeo P."/>
            <person name="Jones K.M."/>
            <person name="Tallon L.J."/>
            <person name="Delcher A.L."/>
            <person name="Salzberg S.L."/>
            <person name="Silva J.C."/>
            <person name="Haas B.J."/>
            <person name="Majoros W.H."/>
            <person name="Farzad M."/>
            <person name="Carlton J.M."/>
            <person name="Smith R.K. Jr."/>
            <person name="Garg J."/>
            <person name="Pearlman R.E."/>
            <person name="Karrer K.M."/>
            <person name="Sun L."/>
            <person name="Manning G."/>
            <person name="Elde N.C."/>
            <person name="Turkewitz A.P."/>
            <person name="Asai D.J."/>
            <person name="Wilkes D.E."/>
            <person name="Wang Y."/>
            <person name="Cai H."/>
            <person name="Collins K."/>
            <person name="Stewart B.A."/>
            <person name="Lee S.R."/>
            <person name="Wilamowska K."/>
            <person name="Weinberg Z."/>
            <person name="Ruzzo W.L."/>
            <person name="Wloga D."/>
            <person name="Gaertig J."/>
            <person name="Frankel J."/>
            <person name="Tsao C.-C."/>
            <person name="Gorovsky M.A."/>
            <person name="Keeling P.J."/>
            <person name="Waller R.F."/>
            <person name="Patron N.J."/>
            <person name="Cherry J.M."/>
            <person name="Stover N.A."/>
            <person name="Krieger C.J."/>
            <person name="del Toro C."/>
            <person name="Ryder H.F."/>
            <person name="Williamson S.C."/>
            <person name="Barbeau R.A."/>
            <person name="Hamilton E.P."/>
            <person name="Orias E."/>
        </authorList>
    </citation>
    <scope>NUCLEOTIDE SEQUENCE [LARGE SCALE GENOMIC DNA]</scope>
    <source>
        <strain evidence="13">SB210</strain>
    </source>
</reference>
<dbReference type="InterPro" id="IPR018490">
    <property type="entry name" value="cNMP-bd_dom_sf"/>
</dbReference>
<comment type="subcellular location">
    <subcellularLocation>
        <location evidence="1">Membrane</location>
        <topology evidence="1">Multi-pass membrane protein</topology>
    </subcellularLocation>
</comment>
<feature type="domain" description="CCHC-type" evidence="11">
    <location>
        <begin position="720"/>
        <end position="735"/>
    </location>
</feature>
<dbReference type="PANTHER" id="PTHR45689:SF5">
    <property type="entry name" value="I[[H]] CHANNEL, ISOFORM E"/>
    <property type="match status" value="1"/>
</dbReference>
<dbReference type="Proteomes" id="UP000009168">
    <property type="component" value="Unassembled WGS sequence"/>
</dbReference>
<dbReference type="EMBL" id="GG662654">
    <property type="protein sequence ID" value="EAR98284.2"/>
    <property type="molecule type" value="Genomic_DNA"/>
</dbReference>
<dbReference type="GO" id="GO:0008270">
    <property type="term" value="F:zinc ion binding"/>
    <property type="evidence" value="ECO:0007669"/>
    <property type="project" value="UniProtKB-KW"/>
</dbReference>
<sequence length="1335" mass="155325">MSKVSFSSDIQNFQNKSIQGRIFDQNGVKSLKGDHEYINSSSSHYYGKDDKDIIAAQEGKSFSILNENKQQFQETFMDESKLVKKFSEAQLISQLNILCEQSSTLIKQNVGDSTGIRNQNDKQDDSVADSDSQFHKINKQNLRNNSLKNDDNQNCSEDYKQDDLADPESCQNIEQHVQIQSKNNIQNNPVNNNNNPADARQSIYNYQKAANIINSIINKSMSRVQRVNNHVENFILQLKYRMNNRKFEDLSENQLKILNDLVYFHQKKNQNDSYFTEQYFLYTFIVFLFDILVNFNTAYFNQDSIITNRKKISLKYLTSIIFLTDSISLFVMGYKVTNKNTNLVYNPSNSFSTFVVNLLIFLKLNGIQPKINRFSYAFTLKESQKHVIRLFNQLLTVLAVAHTVSLGWYFLGLYELQNGFSNPWIQKYQLDGLTQLQKYIYSMYWAITTMTTVGYGDISACNYIEALFISISMILFSCVFAYSINNIGFILQEIEKSSKQLNDNITTIQRYLNRKNVCISLKSRVRHYLSFLAEEQKDRNQSQENQILQTLSNKLRNEITIEINSRILKNFSIFTANFSSQTLRKLVFIMEEVLISPNEIIFEQEDHNDQSIYFVESGAIEIYQISPPSLSASNFSGNSVNNIHVIKQIQQNELFGEISFFSGLARKACARSLNLSTLYKIDRQKFIDLVKENDEDFERFKMMEEQIKIQQDLPQVFISCYVCQQGGHIACNCPKIHQIFDKQYKILKYNFSIFQDRQFFERSHKKSRIDPWIHIENNKKIQHVLKQNLKYYNSMVEILFKTDNELKSQESNDNKSDQEYCSSSNQSSSNEQQGSNSSLNCYPTQIEKSSMFKSEKTKSMKKMKSKMKTKKSFKNLQSIKKEETNQIFNSYKDFQYLESFLNGEQSSNLASKNAQLSNSFNSQAEQNQYPHDYQNDLQKVESFCQKSDREQYLDSQILENEKNEDLIYSNLQQVPKMQSQQSNQIIKDSIANNYQEGYKIRKKDKKRNMTTQIIQQTQKRNSYDELSSSTNQNEEKLRSLQSSIRQNSSSNKKPAKMLSSEMGLRPSIEMLVSNSIQSYIEKNTIQSFYNESIQNSSVEVKGGASVKFEEPKSQNHFQNYLQNLAYNYIQNAQQNNSSNNLKKQNQSSKFQEQSQKQLNKNQEIKQALQLLGIPANNEIFSNPQQLGLLLNKQSIDYYIEAARNQRSGSTNDEDSKYNELIMDQFDLINNFKKFFPHNNFNYIFSKNKNKKQILFKKLKPNKVISPPIKERRQNILLNLPRKSQFCNGLLQNATSQINLASYKPTFLSYGVSQKSESLYPKNNLKQNLGELLNVV</sequence>
<dbReference type="Gene3D" id="1.10.287.630">
    <property type="entry name" value="Helix hairpin bin"/>
    <property type="match status" value="1"/>
</dbReference>
<feature type="region of interest" description="Disordered" evidence="8">
    <location>
        <begin position="1003"/>
        <end position="1059"/>
    </location>
</feature>
<keyword evidence="4 9" id="KW-1133">Transmembrane helix</keyword>
<evidence type="ECO:0000256" key="8">
    <source>
        <dbReference type="SAM" id="MobiDB-lite"/>
    </source>
</evidence>
<evidence type="ECO:0000256" key="6">
    <source>
        <dbReference type="ARBA" id="ARBA00023136"/>
    </source>
</evidence>
<dbReference type="Gene3D" id="1.10.287.70">
    <property type="match status" value="1"/>
</dbReference>
<dbReference type="PROSITE" id="PS50042">
    <property type="entry name" value="CNMP_BINDING_3"/>
    <property type="match status" value="1"/>
</dbReference>
<evidence type="ECO:0000256" key="7">
    <source>
        <dbReference type="PROSITE-ProRule" id="PRU00047"/>
    </source>
</evidence>
<dbReference type="InterPro" id="IPR014710">
    <property type="entry name" value="RmlC-like_jellyroll"/>
</dbReference>
<keyword evidence="7" id="KW-0862">Zinc</keyword>
<dbReference type="eggNOG" id="KOG0501">
    <property type="taxonomic scope" value="Eukaryota"/>
</dbReference>
<feature type="compositionally biased region" description="Basic residues" evidence="8">
    <location>
        <begin position="859"/>
        <end position="873"/>
    </location>
</feature>
<evidence type="ECO:0000259" key="11">
    <source>
        <dbReference type="PROSITE" id="PS50158"/>
    </source>
</evidence>
<feature type="transmembrane region" description="Helical" evidence="9">
    <location>
        <begin position="439"/>
        <end position="456"/>
    </location>
</feature>
<dbReference type="InterPro" id="IPR051413">
    <property type="entry name" value="K/Na_HCN_channel"/>
</dbReference>
<dbReference type="InParanoid" id="I7LVI3"/>
<protein>
    <submittedName>
        <fullName evidence="12">Cation channel family protein</fullName>
    </submittedName>
</protein>
<feature type="transmembrane region" description="Helical" evidence="9">
    <location>
        <begin position="390"/>
        <end position="411"/>
    </location>
</feature>
<feature type="region of interest" description="Disordered" evidence="8">
    <location>
        <begin position="111"/>
        <end position="165"/>
    </location>
</feature>
<feature type="compositionally biased region" description="Polar residues" evidence="8">
    <location>
        <begin position="1009"/>
        <end position="1032"/>
    </location>
</feature>
<dbReference type="SMART" id="SM00100">
    <property type="entry name" value="cNMP"/>
    <property type="match status" value="1"/>
</dbReference>
<proteinExistence type="predicted"/>
<feature type="compositionally biased region" description="Polar residues" evidence="8">
    <location>
        <begin position="139"/>
        <end position="156"/>
    </location>
</feature>
<dbReference type="Gene3D" id="2.60.120.10">
    <property type="entry name" value="Jelly Rolls"/>
    <property type="match status" value="1"/>
</dbReference>
<dbReference type="GeneID" id="7824041"/>
<keyword evidence="5" id="KW-0406">Ion transport</keyword>
<keyword evidence="6 9" id="KW-0472">Membrane</keyword>
<dbReference type="GO" id="GO:0005249">
    <property type="term" value="F:voltage-gated potassium channel activity"/>
    <property type="evidence" value="ECO:0007669"/>
    <property type="project" value="TreeGrafter"/>
</dbReference>
<keyword evidence="13" id="KW-1185">Reference proteome</keyword>
<feature type="region of interest" description="Disordered" evidence="8">
    <location>
        <begin position="852"/>
        <end position="873"/>
    </location>
</feature>
<feature type="transmembrane region" description="Helical" evidence="9">
    <location>
        <begin position="463"/>
        <end position="484"/>
    </location>
</feature>
<feature type="compositionally biased region" description="Low complexity" evidence="8">
    <location>
        <begin position="822"/>
        <end position="838"/>
    </location>
</feature>
<feature type="domain" description="Cyclic nucleotide-binding" evidence="10">
    <location>
        <begin position="574"/>
        <end position="690"/>
    </location>
</feature>
<dbReference type="FunCoup" id="I7LVI3">
    <property type="interactions" value="2"/>
</dbReference>
<evidence type="ECO:0000256" key="2">
    <source>
        <dbReference type="ARBA" id="ARBA00022448"/>
    </source>
</evidence>
<feature type="compositionally biased region" description="Low complexity" evidence="8">
    <location>
        <begin position="1039"/>
        <end position="1052"/>
    </location>
</feature>
<dbReference type="Pfam" id="PF00027">
    <property type="entry name" value="cNMP_binding"/>
    <property type="match status" value="1"/>
</dbReference>
<keyword evidence="7" id="KW-0863">Zinc-finger</keyword>
<dbReference type="RefSeq" id="XP_001018529.2">
    <property type="nucleotide sequence ID" value="XM_001018529.2"/>
</dbReference>
<dbReference type="OrthoDB" id="421226at2759"/>
<feature type="region of interest" description="Disordered" evidence="8">
    <location>
        <begin position="1137"/>
        <end position="1158"/>
    </location>
</feature>
<dbReference type="GO" id="GO:0098855">
    <property type="term" value="C:HCN channel complex"/>
    <property type="evidence" value="ECO:0007669"/>
    <property type="project" value="TreeGrafter"/>
</dbReference>
<dbReference type="CDD" id="cd00038">
    <property type="entry name" value="CAP_ED"/>
    <property type="match status" value="1"/>
</dbReference>
<keyword evidence="3 9" id="KW-0812">Transmembrane</keyword>
<dbReference type="GO" id="GO:0003676">
    <property type="term" value="F:nucleic acid binding"/>
    <property type="evidence" value="ECO:0007669"/>
    <property type="project" value="InterPro"/>
</dbReference>
<dbReference type="InterPro" id="IPR000595">
    <property type="entry name" value="cNMP-bd_dom"/>
</dbReference>
<dbReference type="PROSITE" id="PS50158">
    <property type="entry name" value="ZF_CCHC"/>
    <property type="match status" value="1"/>
</dbReference>
<organism evidence="12 13">
    <name type="scientific">Tetrahymena thermophila (strain SB210)</name>
    <dbReference type="NCBI Taxonomy" id="312017"/>
    <lineage>
        <taxon>Eukaryota</taxon>
        <taxon>Sar</taxon>
        <taxon>Alveolata</taxon>
        <taxon>Ciliophora</taxon>
        <taxon>Intramacronucleata</taxon>
        <taxon>Oligohymenophorea</taxon>
        <taxon>Hymenostomatida</taxon>
        <taxon>Tetrahymenina</taxon>
        <taxon>Tetrahymenidae</taxon>
        <taxon>Tetrahymena</taxon>
    </lineage>
</organism>